<dbReference type="eggNOG" id="COG1413">
    <property type="taxonomic scope" value="Bacteria"/>
</dbReference>
<dbReference type="RefSeq" id="WP_006099788.1">
    <property type="nucleotide sequence ID" value="NZ_DS989845.1"/>
</dbReference>
<proteinExistence type="predicted"/>
<dbReference type="GO" id="GO:0030089">
    <property type="term" value="C:phycobilisome"/>
    <property type="evidence" value="ECO:0007669"/>
    <property type="project" value="UniProtKB-KW"/>
</dbReference>
<evidence type="ECO:0000256" key="1">
    <source>
        <dbReference type="ARBA" id="ARBA00022549"/>
    </source>
</evidence>
<dbReference type="InterPro" id="IPR016024">
    <property type="entry name" value="ARM-type_fold"/>
</dbReference>
<dbReference type="SUPFAM" id="SSF52540">
    <property type="entry name" value="P-loop containing nucleoside triphosphate hydrolases"/>
    <property type="match status" value="1"/>
</dbReference>
<dbReference type="InterPro" id="IPR007111">
    <property type="entry name" value="NACHT_NTPase"/>
</dbReference>
<evidence type="ECO:0000313" key="5">
    <source>
        <dbReference type="Proteomes" id="UP000003835"/>
    </source>
</evidence>
<dbReference type="OrthoDB" id="135105at2"/>
<organism evidence="4 5">
    <name type="scientific">Coleofasciculus chthonoplastes PCC 7420</name>
    <dbReference type="NCBI Taxonomy" id="118168"/>
    <lineage>
        <taxon>Bacteria</taxon>
        <taxon>Bacillati</taxon>
        <taxon>Cyanobacteriota</taxon>
        <taxon>Cyanophyceae</taxon>
        <taxon>Coleofasciculales</taxon>
        <taxon>Coleofasciculaceae</taxon>
        <taxon>Coleofasciculus</taxon>
    </lineage>
</organism>
<dbReference type="eggNOG" id="COG5635">
    <property type="taxonomic scope" value="Bacteria"/>
</dbReference>
<sequence>MLDWFAAWGVYSVTGFVFRDVLMPLAKGTLEDYTKDFLKDCIRDFSGRFEDNTLNTVVGKALKEFLELVQQELEDAEVSQVEVEEYSPALTKFIHNSSVKGILGSGFQDECSSLDTQGLGNLWYQLNLRSLPEDFDWEQVGKRYLRKVKALIRESPELREILDSQKLEAIARYTQESAGIIPEFDLRRYQEGLREAYGNLRLDSLDTTGCAYNALKLWRIFIAQNVRKVHEVLPQVYELPKEHQQRSREKDQLDSEFQFGELDRYQRVYSEAPIQSVLDVINDKQNYPYLVILGDPGSGKSTLLQYLALIYAQSPLQNAISLAIPILIELRTYMRNRDLGQCQNFLEFLHQSSGAICHLNQHQLQEQLKAGNVLMLFDGLDEVFDPGKREDVITDIHRFTNEYPDVQVIVTSRVIGYKPQRLRDGEFHHFLLQELDEKQIQDFIYRWHELTFTDEVDKTWKRERLQRAIDTSKAVRELAGNPLLLTMMAILNRNQELPRDRPELYHQASRVLLHQWDVERALIEDSRLDPKTIDYKDKQAMLRRVAYFMQATDQGLAGNLIRREDLEQILTEYLRTIDVNQARLVARVLIRQLRERNFILCYLGADYYGFVHRTFLEYFCAGEFIWQFKETQRLSLEGLKTEVFGKHWRDESWHEVLRLIVGMIEESRFAGEIIEYLMNQEGEDEKFMNVFLAAQCLEEVKNRREIEATDKRLMDCLKKLQDYVKIEYSYRRNIISWEVSGKAVTAIAITWKQDPDTLPLLKQLIQSDDNGGVQCAAIRELARGWKDEPWLFELLYNCAINDPFKRENDWEDNPRQIALERIIKLYPNHPKTLTLLHDRAENDTDEKVRKFAQKKLKQFTQNH</sequence>
<dbReference type="PANTHER" id="PTHR46844:SF1">
    <property type="entry name" value="SLR5058 PROTEIN"/>
    <property type="match status" value="1"/>
</dbReference>
<gene>
    <name evidence="4" type="ORF">MC7420_1833</name>
</gene>
<dbReference type="Gene3D" id="3.40.50.300">
    <property type="entry name" value="P-loop containing nucleotide triphosphate hydrolases"/>
    <property type="match status" value="1"/>
</dbReference>
<dbReference type="InterPro" id="IPR027417">
    <property type="entry name" value="P-loop_NTPase"/>
</dbReference>
<dbReference type="InterPro" id="IPR054569">
    <property type="entry name" value="NNH2"/>
</dbReference>
<dbReference type="HOGENOM" id="CLU_002747_1_0_3"/>
<accession>B4VMX1</accession>
<dbReference type="SUPFAM" id="SSF48371">
    <property type="entry name" value="ARM repeat"/>
    <property type="match status" value="1"/>
</dbReference>
<dbReference type="EMBL" id="DS989845">
    <property type="protein sequence ID" value="EDX76830.1"/>
    <property type="molecule type" value="Genomic_DNA"/>
</dbReference>
<keyword evidence="1" id="KW-0042">Antenna complex</keyword>
<dbReference type="Pfam" id="PF22734">
    <property type="entry name" value="NNH2"/>
    <property type="match status" value="1"/>
</dbReference>
<dbReference type="Pfam" id="PF05729">
    <property type="entry name" value="NACHT"/>
    <property type="match status" value="1"/>
</dbReference>
<name>B4VMX1_9CYAN</name>
<evidence type="ECO:0000256" key="2">
    <source>
        <dbReference type="ARBA" id="ARBA00022738"/>
    </source>
</evidence>
<dbReference type="STRING" id="118168.MC7420_1833"/>
<keyword evidence="5" id="KW-1185">Reference proteome</keyword>
<dbReference type="AlphaFoldDB" id="B4VMX1"/>
<keyword evidence="2" id="KW-0605">Phycobilisome</keyword>
<dbReference type="Proteomes" id="UP000003835">
    <property type="component" value="Unassembled WGS sequence"/>
</dbReference>
<reference evidence="4 5" key="1">
    <citation type="submission" date="2008-07" db="EMBL/GenBank/DDBJ databases">
        <authorList>
            <person name="Tandeau de Marsac N."/>
            <person name="Ferriera S."/>
            <person name="Johnson J."/>
            <person name="Kravitz S."/>
            <person name="Beeson K."/>
            <person name="Sutton G."/>
            <person name="Rogers Y.-H."/>
            <person name="Friedman R."/>
            <person name="Frazier M."/>
            <person name="Venter J.C."/>
        </authorList>
    </citation>
    <scope>NUCLEOTIDE SEQUENCE [LARGE SCALE GENOMIC DNA]</scope>
    <source>
        <strain evidence="4 5">PCC 7420</strain>
    </source>
</reference>
<evidence type="ECO:0000313" key="4">
    <source>
        <dbReference type="EMBL" id="EDX76830.1"/>
    </source>
</evidence>
<feature type="domain" description="NACHT" evidence="3">
    <location>
        <begin position="288"/>
        <end position="413"/>
    </location>
</feature>
<dbReference type="InterPro" id="IPR011989">
    <property type="entry name" value="ARM-like"/>
</dbReference>
<protein>
    <recommendedName>
        <fullName evidence="3">NACHT domain-containing protein</fullName>
    </recommendedName>
</protein>
<dbReference type="PANTHER" id="PTHR46844">
    <property type="entry name" value="SLR5058 PROTEIN"/>
    <property type="match status" value="1"/>
</dbReference>
<dbReference type="PROSITE" id="PS50837">
    <property type="entry name" value="NACHT"/>
    <property type="match status" value="1"/>
</dbReference>
<dbReference type="Gene3D" id="1.25.10.10">
    <property type="entry name" value="Leucine-rich Repeat Variant"/>
    <property type="match status" value="1"/>
</dbReference>
<evidence type="ECO:0000259" key="3">
    <source>
        <dbReference type="PROSITE" id="PS50837"/>
    </source>
</evidence>